<keyword evidence="2" id="KW-1185">Reference proteome</keyword>
<accession>A0A183TJ19</accession>
<organism evidence="3">
    <name type="scientific">Schistocephalus solidus</name>
    <name type="common">Tapeworm</name>
    <dbReference type="NCBI Taxonomy" id="70667"/>
    <lineage>
        <taxon>Eukaryota</taxon>
        <taxon>Metazoa</taxon>
        <taxon>Spiralia</taxon>
        <taxon>Lophotrochozoa</taxon>
        <taxon>Platyhelminthes</taxon>
        <taxon>Cestoda</taxon>
        <taxon>Eucestoda</taxon>
        <taxon>Diphyllobothriidea</taxon>
        <taxon>Diphyllobothriidae</taxon>
        <taxon>Schistocephalus</taxon>
    </lineage>
</organism>
<dbReference type="EMBL" id="UYSU01041124">
    <property type="protein sequence ID" value="VDM02853.1"/>
    <property type="molecule type" value="Genomic_DNA"/>
</dbReference>
<evidence type="ECO:0000313" key="1">
    <source>
        <dbReference type="EMBL" id="VDM02853.1"/>
    </source>
</evidence>
<reference evidence="1 2" key="2">
    <citation type="submission" date="2018-11" db="EMBL/GenBank/DDBJ databases">
        <authorList>
            <consortium name="Pathogen Informatics"/>
        </authorList>
    </citation>
    <scope>NUCLEOTIDE SEQUENCE [LARGE SCALE GENOMIC DNA]</scope>
    <source>
        <strain evidence="1 2">NST_G2</strain>
    </source>
</reference>
<dbReference type="WBParaSite" id="SSLN_0001709501-mRNA-1">
    <property type="protein sequence ID" value="SSLN_0001709501-mRNA-1"/>
    <property type="gene ID" value="SSLN_0001709501"/>
</dbReference>
<proteinExistence type="predicted"/>
<protein>
    <submittedName>
        <fullName evidence="3">Reverse transcriptase</fullName>
    </submittedName>
</protein>
<reference evidence="3" key="1">
    <citation type="submission" date="2016-06" db="UniProtKB">
        <authorList>
            <consortium name="WormBaseParasite"/>
        </authorList>
    </citation>
    <scope>IDENTIFICATION</scope>
</reference>
<dbReference type="AlphaFoldDB" id="A0A183TJ19"/>
<dbReference type="OrthoDB" id="6626419at2759"/>
<evidence type="ECO:0000313" key="2">
    <source>
        <dbReference type="Proteomes" id="UP000275846"/>
    </source>
</evidence>
<name>A0A183TJ19_SCHSO</name>
<evidence type="ECO:0000313" key="3">
    <source>
        <dbReference type="WBParaSite" id="SSLN_0001709501-mRNA-1"/>
    </source>
</evidence>
<gene>
    <name evidence="1" type="ORF">SSLN_LOCUS16467</name>
</gene>
<dbReference type="Proteomes" id="UP000275846">
    <property type="component" value="Unassembled WGS sequence"/>
</dbReference>
<sequence length="144" mass="15832">SNDRPEDPSKGSGEKINVPADRLLDSDYVIRDFDSVSSQGAWVSVLNGSAAITEADLDRLHQENTNNDLDLPPSLPETIRAMQHISSGKVPGSAAIPPDVYKHGGPQLMAELITLFQEMWRQGQVPRDFKPATIVHLYKRQGVT</sequence>